<proteinExistence type="predicted"/>
<dbReference type="EMBL" id="CAEZYW010000341">
    <property type="protein sequence ID" value="CAB4759516.1"/>
    <property type="molecule type" value="Genomic_DNA"/>
</dbReference>
<organism evidence="1">
    <name type="scientific">freshwater metagenome</name>
    <dbReference type="NCBI Taxonomy" id="449393"/>
    <lineage>
        <taxon>unclassified sequences</taxon>
        <taxon>metagenomes</taxon>
        <taxon>ecological metagenomes</taxon>
    </lineage>
</organism>
<sequence length="86" mass="9588">MVPVELPLVRRFPELKRIDMLSRDAQRSAGIAPGRVSSLSLADITCLAYALEHELPVLTGDTHWCTLKPFGLELLVFDFRDVAVIP</sequence>
<reference evidence="1" key="1">
    <citation type="submission" date="2020-05" db="EMBL/GenBank/DDBJ databases">
        <authorList>
            <person name="Chiriac C."/>
            <person name="Salcher M."/>
            <person name="Ghai R."/>
            <person name="Kavagutti S V."/>
        </authorList>
    </citation>
    <scope>NUCLEOTIDE SEQUENCE</scope>
</reference>
<accession>A0A6J6UJ32</accession>
<protein>
    <submittedName>
        <fullName evidence="1">Unannotated protein</fullName>
    </submittedName>
</protein>
<name>A0A6J6UJ32_9ZZZZ</name>
<dbReference type="AlphaFoldDB" id="A0A6J6UJ32"/>
<evidence type="ECO:0000313" key="1">
    <source>
        <dbReference type="EMBL" id="CAB4759516.1"/>
    </source>
</evidence>
<gene>
    <name evidence="1" type="ORF">UFOPK2786_01758</name>
</gene>